<dbReference type="SUPFAM" id="SSF88946">
    <property type="entry name" value="Sigma2 domain of RNA polymerase sigma factors"/>
    <property type="match status" value="1"/>
</dbReference>
<sequence length="200" mass="24186">MSSDYNTRHTLIAKIRNQHDDRSWEDFVYFYRRYIYVVIVKMGVSHQDAEDLVQRVLLALWEKLPSFEYEPNKCKFRTWMNQITRNTVIAYFRKQKRYKNDLDRAASIRLNEEDPEENEPEIYNMAEQEWKLHVSNLAWENVKDDFKGKAAQVFLLFSEGKEIETICEDLDIKKNTAYVLKNRVQDKLYKEIRRLDDELS</sequence>
<dbReference type="PANTHER" id="PTHR43133:SF8">
    <property type="entry name" value="RNA POLYMERASE SIGMA FACTOR HI_1459-RELATED"/>
    <property type="match status" value="1"/>
</dbReference>
<evidence type="ECO:0000256" key="3">
    <source>
        <dbReference type="ARBA" id="ARBA00023125"/>
    </source>
</evidence>
<organism evidence="6 7">
    <name type="scientific">Lentisphaera profundi</name>
    <dbReference type="NCBI Taxonomy" id="1658616"/>
    <lineage>
        <taxon>Bacteria</taxon>
        <taxon>Pseudomonadati</taxon>
        <taxon>Lentisphaerota</taxon>
        <taxon>Lentisphaeria</taxon>
        <taxon>Lentisphaerales</taxon>
        <taxon>Lentisphaeraceae</taxon>
        <taxon>Lentisphaera</taxon>
    </lineage>
</organism>
<dbReference type="InterPro" id="IPR007627">
    <property type="entry name" value="RNA_pol_sigma70_r2"/>
</dbReference>
<feature type="domain" description="RNA polymerase sigma-70 region 2" evidence="5">
    <location>
        <begin position="31"/>
        <end position="97"/>
    </location>
</feature>
<evidence type="ECO:0000256" key="1">
    <source>
        <dbReference type="ARBA" id="ARBA00023015"/>
    </source>
</evidence>
<keyword evidence="2" id="KW-0731">Sigma factor</keyword>
<dbReference type="InterPro" id="IPR039425">
    <property type="entry name" value="RNA_pol_sigma-70-like"/>
</dbReference>
<evidence type="ECO:0000256" key="2">
    <source>
        <dbReference type="ARBA" id="ARBA00023082"/>
    </source>
</evidence>
<keyword evidence="3" id="KW-0238">DNA-binding</keyword>
<dbReference type="Pfam" id="PF04542">
    <property type="entry name" value="Sigma70_r2"/>
    <property type="match status" value="1"/>
</dbReference>
<dbReference type="NCBIfam" id="TIGR02937">
    <property type="entry name" value="sigma70-ECF"/>
    <property type="match status" value="1"/>
</dbReference>
<keyword evidence="4" id="KW-0804">Transcription</keyword>
<proteinExistence type="predicted"/>
<reference evidence="6 7" key="1">
    <citation type="submission" date="2023-02" db="EMBL/GenBank/DDBJ databases">
        <title>Genome sequence of Lentisphaera profundi SAORIC-696.</title>
        <authorList>
            <person name="Kim e."/>
            <person name="Cho J.-C."/>
            <person name="Choi A."/>
            <person name="Kang I."/>
        </authorList>
    </citation>
    <scope>NUCLEOTIDE SEQUENCE [LARGE SCALE GENOMIC DNA]</scope>
    <source>
        <strain evidence="6 7">SAORIC-696</strain>
    </source>
</reference>
<keyword evidence="7" id="KW-1185">Reference proteome</keyword>
<dbReference type="InterPro" id="IPR014284">
    <property type="entry name" value="RNA_pol_sigma-70_dom"/>
</dbReference>
<dbReference type="Gene3D" id="1.10.1740.10">
    <property type="match status" value="1"/>
</dbReference>
<dbReference type="EMBL" id="CP117811">
    <property type="protein sequence ID" value="WDE95512.1"/>
    <property type="molecule type" value="Genomic_DNA"/>
</dbReference>
<name>A0ABY7VP95_9BACT</name>
<dbReference type="PANTHER" id="PTHR43133">
    <property type="entry name" value="RNA POLYMERASE ECF-TYPE SIGMA FACTO"/>
    <property type="match status" value="1"/>
</dbReference>
<protein>
    <submittedName>
        <fullName evidence="6">Sigma-70 family RNA polymerase sigma factor</fullName>
    </submittedName>
</protein>
<evidence type="ECO:0000256" key="4">
    <source>
        <dbReference type="ARBA" id="ARBA00023163"/>
    </source>
</evidence>
<dbReference type="RefSeq" id="WP_274149127.1">
    <property type="nucleotide sequence ID" value="NZ_CP117811.1"/>
</dbReference>
<dbReference type="InterPro" id="IPR013325">
    <property type="entry name" value="RNA_pol_sigma_r2"/>
</dbReference>
<evidence type="ECO:0000313" key="6">
    <source>
        <dbReference type="EMBL" id="WDE95512.1"/>
    </source>
</evidence>
<evidence type="ECO:0000259" key="5">
    <source>
        <dbReference type="Pfam" id="PF04542"/>
    </source>
</evidence>
<evidence type="ECO:0000313" key="7">
    <source>
        <dbReference type="Proteomes" id="UP001214250"/>
    </source>
</evidence>
<accession>A0ABY7VP95</accession>
<dbReference type="Proteomes" id="UP001214250">
    <property type="component" value="Chromosome 1"/>
</dbReference>
<keyword evidence="1" id="KW-0805">Transcription regulation</keyword>
<gene>
    <name evidence="6" type="ORF">PQO03_07245</name>
</gene>